<feature type="region of interest" description="Disordered" evidence="1">
    <location>
        <begin position="1"/>
        <end position="34"/>
    </location>
</feature>
<dbReference type="GO" id="GO:0004722">
    <property type="term" value="F:protein serine/threonine phosphatase activity"/>
    <property type="evidence" value="ECO:0007669"/>
    <property type="project" value="InterPro"/>
</dbReference>
<sequence length="414" mass="46062">MSEDSSSLRDTKRKRFPENVELAQGVKTPDDGDAPLKKMASIENVLESDAGYTEDCDGHTEASDELAIDFVRDIHAETASEIGEFKNESQDRFITLEPIAIDIVTNSDALCYITGVFDGHCGHFCADYVLNHIKNNILSVFRQHIRVLHAKRQAPNYKSKSDDDPCLEVATLLHACRKAFEMVDKNFLNIAKKNGLYDGTTACIALLYGPDTDGSLRIITANVGDSRALLATKSDDGLIAKPLTYSHKPDEESEKNRIIKAGGSVKYLQGAWRAVLENKRGQFALATSRSFGDLALKEPHAIVSCQPHIAVYTVDFDNDLFLILCTDGVSDFIKDQIIIDEIYRQLKQKQEPKAAAEYVIRLAQEEGSQDDRTLTVIQFGWNKVADLDDSCDNLDQSNPSDLNDNLDNEEDMFS</sequence>
<dbReference type="InterPro" id="IPR001932">
    <property type="entry name" value="PPM-type_phosphatase-like_dom"/>
</dbReference>
<dbReference type="RefSeq" id="XP_067804647.1">
    <property type="nucleotide sequence ID" value="XM_067945856.1"/>
</dbReference>
<protein>
    <submittedName>
        <fullName evidence="3">Bifunctional PPM-type phosphatase domain/PPM-type phosphatase domain superfamily</fullName>
    </submittedName>
</protein>
<dbReference type="KEGG" id="bdw:94335106"/>
<dbReference type="Pfam" id="PF00481">
    <property type="entry name" value="PP2C"/>
    <property type="match status" value="1"/>
</dbReference>
<feature type="compositionally biased region" description="Acidic residues" evidence="1">
    <location>
        <begin position="404"/>
        <end position="414"/>
    </location>
</feature>
<dbReference type="Proteomes" id="UP001214638">
    <property type="component" value="Unassembled WGS sequence"/>
</dbReference>
<dbReference type="CDD" id="cd00143">
    <property type="entry name" value="PP2Cc"/>
    <property type="match status" value="1"/>
</dbReference>
<feature type="compositionally biased region" description="Basic and acidic residues" evidence="1">
    <location>
        <begin position="1"/>
        <end position="10"/>
    </location>
</feature>
<dbReference type="EMBL" id="JALLKP010000001">
    <property type="protein sequence ID" value="KAK2197805.1"/>
    <property type="molecule type" value="Genomic_DNA"/>
</dbReference>
<feature type="compositionally biased region" description="Low complexity" evidence="1">
    <location>
        <begin position="393"/>
        <end position="403"/>
    </location>
</feature>
<evidence type="ECO:0000256" key="1">
    <source>
        <dbReference type="SAM" id="MobiDB-lite"/>
    </source>
</evidence>
<reference evidence="3" key="1">
    <citation type="journal article" date="2023" name="Nat. Microbiol.">
        <title>Babesia duncani multi-omics identifies virulence factors and drug targets.</title>
        <authorList>
            <person name="Singh P."/>
            <person name="Lonardi S."/>
            <person name="Liang Q."/>
            <person name="Vydyam P."/>
            <person name="Khabirova E."/>
            <person name="Fang T."/>
            <person name="Gihaz S."/>
            <person name="Thekkiniath J."/>
            <person name="Munshi M."/>
            <person name="Abel S."/>
            <person name="Ciampossin L."/>
            <person name="Batugedara G."/>
            <person name="Gupta M."/>
            <person name="Lu X.M."/>
            <person name="Lenz T."/>
            <person name="Chakravarty S."/>
            <person name="Cornillot E."/>
            <person name="Hu Y."/>
            <person name="Ma W."/>
            <person name="Gonzalez L.M."/>
            <person name="Sanchez S."/>
            <person name="Estrada K."/>
            <person name="Sanchez-Flores A."/>
            <person name="Montero E."/>
            <person name="Harb O.S."/>
            <person name="Le Roch K.G."/>
            <person name="Mamoun C.B."/>
        </authorList>
    </citation>
    <scope>NUCLEOTIDE SEQUENCE</scope>
    <source>
        <strain evidence="3">WA1</strain>
    </source>
</reference>
<gene>
    <name evidence="3" type="ORF">BdWA1_000808</name>
</gene>
<feature type="domain" description="PPM-type phosphatase" evidence="2">
    <location>
        <begin position="73"/>
        <end position="379"/>
    </location>
</feature>
<dbReference type="Gene3D" id="3.60.40.10">
    <property type="entry name" value="PPM-type phosphatase domain"/>
    <property type="match status" value="1"/>
</dbReference>
<dbReference type="InterPro" id="IPR036457">
    <property type="entry name" value="PPM-type-like_dom_sf"/>
</dbReference>
<accession>A0AAD9PN89</accession>
<dbReference type="SMART" id="SM00332">
    <property type="entry name" value="PP2Cc"/>
    <property type="match status" value="1"/>
</dbReference>
<dbReference type="SUPFAM" id="SSF81606">
    <property type="entry name" value="PP2C-like"/>
    <property type="match status" value="1"/>
</dbReference>
<dbReference type="PROSITE" id="PS51746">
    <property type="entry name" value="PPM_2"/>
    <property type="match status" value="1"/>
</dbReference>
<dbReference type="GeneID" id="94335106"/>
<evidence type="ECO:0000313" key="4">
    <source>
        <dbReference type="Proteomes" id="UP001214638"/>
    </source>
</evidence>
<evidence type="ECO:0000259" key="2">
    <source>
        <dbReference type="PROSITE" id="PS51746"/>
    </source>
</evidence>
<comment type="caution">
    <text evidence="3">The sequence shown here is derived from an EMBL/GenBank/DDBJ whole genome shotgun (WGS) entry which is preliminary data.</text>
</comment>
<dbReference type="AlphaFoldDB" id="A0AAD9PN89"/>
<name>A0AAD9PN89_9APIC</name>
<feature type="region of interest" description="Disordered" evidence="1">
    <location>
        <begin position="392"/>
        <end position="414"/>
    </location>
</feature>
<organism evidence="3 4">
    <name type="scientific">Babesia duncani</name>
    <dbReference type="NCBI Taxonomy" id="323732"/>
    <lineage>
        <taxon>Eukaryota</taxon>
        <taxon>Sar</taxon>
        <taxon>Alveolata</taxon>
        <taxon>Apicomplexa</taxon>
        <taxon>Aconoidasida</taxon>
        <taxon>Piroplasmida</taxon>
        <taxon>Babesiidae</taxon>
        <taxon>Babesia</taxon>
    </lineage>
</organism>
<dbReference type="InterPro" id="IPR015655">
    <property type="entry name" value="PP2C"/>
</dbReference>
<evidence type="ECO:0000313" key="3">
    <source>
        <dbReference type="EMBL" id="KAK2197805.1"/>
    </source>
</evidence>
<dbReference type="PANTHER" id="PTHR47992">
    <property type="entry name" value="PROTEIN PHOSPHATASE"/>
    <property type="match status" value="1"/>
</dbReference>
<keyword evidence="4" id="KW-1185">Reference proteome</keyword>
<proteinExistence type="predicted"/>